<feature type="non-terminal residue" evidence="9">
    <location>
        <position position="1"/>
    </location>
</feature>
<evidence type="ECO:0000259" key="8">
    <source>
        <dbReference type="PROSITE" id="PS50879"/>
    </source>
</evidence>
<keyword evidence="5" id="KW-0479">Metal-binding</keyword>
<evidence type="ECO:0000256" key="6">
    <source>
        <dbReference type="ARBA" id="ARBA00022759"/>
    </source>
</evidence>
<dbReference type="InterPro" id="IPR002156">
    <property type="entry name" value="RNaseH_domain"/>
</dbReference>
<evidence type="ECO:0000256" key="2">
    <source>
        <dbReference type="ARBA" id="ARBA00005300"/>
    </source>
</evidence>
<dbReference type="InterPro" id="IPR050092">
    <property type="entry name" value="RNase_H"/>
</dbReference>
<dbReference type="Gene3D" id="3.30.420.10">
    <property type="entry name" value="Ribonuclease H-like superfamily/Ribonuclease H"/>
    <property type="match status" value="1"/>
</dbReference>
<dbReference type="AlphaFoldDB" id="A0A4P9WA34"/>
<dbReference type="GO" id="GO:0046872">
    <property type="term" value="F:metal ion binding"/>
    <property type="evidence" value="ECO:0007669"/>
    <property type="project" value="UniProtKB-KW"/>
</dbReference>
<feature type="domain" description="RNase H type-1" evidence="8">
    <location>
        <begin position="1"/>
        <end position="153"/>
    </location>
</feature>
<dbReference type="GO" id="GO:0003676">
    <property type="term" value="F:nucleic acid binding"/>
    <property type="evidence" value="ECO:0007669"/>
    <property type="project" value="InterPro"/>
</dbReference>
<accession>A0A4P9WA34</accession>
<evidence type="ECO:0000313" key="9">
    <source>
        <dbReference type="EMBL" id="RKO89439.1"/>
    </source>
</evidence>
<comment type="similarity">
    <text evidence="2">Belongs to the RNase H family.</text>
</comment>
<comment type="catalytic activity">
    <reaction evidence="1">
        <text>Endonucleolytic cleavage to 5'-phosphomonoester.</text>
        <dbReference type="EC" id="3.1.26.4"/>
    </reaction>
</comment>
<name>A0A4P9WA34_9FUNG</name>
<keyword evidence="10" id="KW-1185">Reference proteome</keyword>
<evidence type="ECO:0000256" key="4">
    <source>
        <dbReference type="ARBA" id="ARBA00022722"/>
    </source>
</evidence>
<dbReference type="PROSITE" id="PS50879">
    <property type="entry name" value="RNASE_H_1"/>
    <property type="match status" value="1"/>
</dbReference>
<evidence type="ECO:0000256" key="1">
    <source>
        <dbReference type="ARBA" id="ARBA00000077"/>
    </source>
</evidence>
<dbReference type="SUPFAM" id="SSF53098">
    <property type="entry name" value="Ribonuclease H-like"/>
    <property type="match status" value="1"/>
</dbReference>
<evidence type="ECO:0000256" key="3">
    <source>
        <dbReference type="ARBA" id="ARBA00012180"/>
    </source>
</evidence>
<dbReference type="InterPro" id="IPR036397">
    <property type="entry name" value="RNaseH_sf"/>
</dbReference>
<dbReference type="PANTHER" id="PTHR10642">
    <property type="entry name" value="RIBONUCLEASE H1"/>
    <property type="match status" value="1"/>
</dbReference>
<dbReference type="GO" id="GO:0043137">
    <property type="term" value="P:DNA replication, removal of RNA primer"/>
    <property type="evidence" value="ECO:0007669"/>
    <property type="project" value="TreeGrafter"/>
</dbReference>
<evidence type="ECO:0000256" key="5">
    <source>
        <dbReference type="ARBA" id="ARBA00022723"/>
    </source>
</evidence>
<proteinExistence type="inferred from homology"/>
<dbReference type="PANTHER" id="PTHR10642:SF26">
    <property type="entry name" value="RIBONUCLEASE H1"/>
    <property type="match status" value="1"/>
</dbReference>
<keyword evidence="7" id="KW-0378">Hydrolase</keyword>
<gene>
    <name evidence="9" type="ORF">BDK51DRAFT_23110</name>
</gene>
<dbReference type="EC" id="3.1.26.4" evidence="3"/>
<dbReference type="Pfam" id="PF00075">
    <property type="entry name" value="RNase_H"/>
    <property type="match status" value="1"/>
</dbReference>
<dbReference type="OrthoDB" id="407198at2759"/>
<evidence type="ECO:0000256" key="7">
    <source>
        <dbReference type="ARBA" id="ARBA00022801"/>
    </source>
</evidence>
<dbReference type="Proteomes" id="UP000269721">
    <property type="component" value="Unassembled WGS sequence"/>
</dbReference>
<dbReference type="EMBL" id="KZ996088">
    <property type="protein sequence ID" value="RKO89439.1"/>
    <property type="molecule type" value="Genomic_DNA"/>
</dbReference>
<organism evidence="9 10">
    <name type="scientific">Blyttiomyces helicus</name>
    <dbReference type="NCBI Taxonomy" id="388810"/>
    <lineage>
        <taxon>Eukaryota</taxon>
        <taxon>Fungi</taxon>
        <taxon>Fungi incertae sedis</taxon>
        <taxon>Chytridiomycota</taxon>
        <taxon>Chytridiomycota incertae sedis</taxon>
        <taxon>Chytridiomycetes</taxon>
        <taxon>Chytridiomycetes incertae sedis</taxon>
        <taxon>Blyttiomyces</taxon>
    </lineage>
</organism>
<dbReference type="InterPro" id="IPR012337">
    <property type="entry name" value="RNaseH-like_sf"/>
</dbReference>
<dbReference type="GO" id="GO:0004523">
    <property type="term" value="F:RNA-DNA hybrid ribonuclease activity"/>
    <property type="evidence" value="ECO:0007669"/>
    <property type="project" value="UniProtKB-EC"/>
</dbReference>
<reference evidence="10" key="1">
    <citation type="journal article" date="2018" name="Nat. Microbiol.">
        <title>Leveraging single-cell genomics to expand the fungal tree of life.</title>
        <authorList>
            <person name="Ahrendt S.R."/>
            <person name="Quandt C.A."/>
            <person name="Ciobanu D."/>
            <person name="Clum A."/>
            <person name="Salamov A."/>
            <person name="Andreopoulos B."/>
            <person name="Cheng J.F."/>
            <person name="Woyke T."/>
            <person name="Pelin A."/>
            <person name="Henrissat B."/>
            <person name="Reynolds N.K."/>
            <person name="Benny G.L."/>
            <person name="Smith M.E."/>
            <person name="James T.Y."/>
            <person name="Grigoriev I.V."/>
        </authorList>
    </citation>
    <scope>NUCLEOTIDE SEQUENCE [LARGE SCALE GENOMIC DNA]</scope>
</reference>
<sequence>HHVWTDGSCLNNGFPHALGGTGVWFSDGHEWNESRRLAGSFQTNQRAEIAAAVRALVVTRENLGEIHGEDAPARIVLSMDSKYVVDAMTAWVEKWRWNGYVNVNRAPDANGDLFRELDHVISGLEDWGICVKLAHIPRAQNAGTDALSRIGAIGQFF</sequence>
<protein>
    <recommendedName>
        <fullName evidence="3">ribonuclease H</fullName>
        <ecNumber evidence="3">3.1.26.4</ecNumber>
    </recommendedName>
</protein>
<evidence type="ECO:0000313" key="10">
    <source>
        <dbReference type="Proteomes" id="UP000269721"/>
    </source>
</evidence>
<keyword evidence="4" id="KW-0540">Nuclease</keyword>
<keyword evidence="6" id="KW-0255">Endonuclease</keyword>